<dbReference type="Pfam" id="PF02423">
    <property type="entry name" value="OCD_Mu_crystall"/>
    <property type="match status" value="1"/>
</dbReference>
<accession>A0AAT9GPX0</accession>
<dbReference type="PIRSF" id="PIRSF001439">
    <property type="entry name" value="CryM"/>
    <property type="match status" value="1"/>
</dbReference>
<evidence type="ECO:0000256" key="1">
    <source>
        <dbReference type="SAM" id="Coils"/>
    </source>
</evidence>
<proteinExistence type="predicted"/>
<sequence>MRTLVLLLKESDVQKILNFKDSYETVKEAFLLLYQKLATNTKRVRTSFHGSVLTYQSGGIEHYLGFKVFVKGTFFSMLFNDSGDPLLMAEADLITRIRTGAISVLASDYLAKRDYNTVGIIGLGKQGKFQVKAFYELKPGIKIKVFSKERLEEELKKIEEEGIKVEKAKDYKDVCNADVIVTITNSKDPFLKYEFLNRGTHINALGSNLPERVELYPEVIKNSSLIVVEDKDQAKEEAGDLIMAEKMNMLDWNKVKTLAEVIAGVVKRNSEDDITVFKSMGIGLEDVAVLKLLYEKAKKYGLGSEIDIRGKWYLV</sequence>
<evidence type="ECO:0000313" key="2">
    <source>
        <dbReference type="EMBL" id="BFH72734.1"/>
    </source>
</evidence>
<dbReference type="PANTHER" id="PTHR13812">
    <property type="entry name" value="KETIMINE REDUCTASE MU-CRYSTALLIN"/>
    <property type="match status" value="1"/>
</dbReference>
<dbReference type="EMBL" id="AP031322">
    <property type="protein sequence ID" value="BFH72734.1"/>
    <property type="molecule type" value="Genomic_DNA"/>
</dbReference>
<dbReference type="InterPro" id="IPR023401">
    <property type="entry name" value="ODC_N"/>
</dbReference>
<dbReference type="Gene3D" id="3.30.1780.10">
    <property type="entry name" value="ornithine cyclodeaminase, domain 1"/>
    <property type="match status" value="1"/>
</dbReference>
<dbReference type="InterPro" id="IPR003462">
    <property type="entry name" value="ODC_Mu_crystall"/>
</dbReference>
<organism evidence="2">
    <name type="scientific">Sulfurisphaera javensis</name>
    <dbReference type="NCBI Taxonomy" id="2049879"/>
    <lineage>
        <taxon>Archaea</taxon>
        <taxon>Thermoproteota</taxon>
        <taxon>Thermoprotei</taxon>
        <taxon>Sulfolobales</taxon>
        <taxon>Sulfolobaceae</taxon>
        <taxon>Sulfurisphaera</taxon>
    </lineage>
</organism>
<dbReference type="KEGG" id="sjv:SJAV_06780"/>
<reference evidence="2" key="1">
    <citation type="submission" date="2024-03" db="EMBL/GenBank/DDBJ databases">
        <title>Complete genome sequence of Sulfurisphaera javensis strain KD-1.</title>
        <authorList>
            <person name="Sakai H."/>
            <person name="Nur N."/>
            <person name="Suwanto A."/>
            <person name="Kurosawa N."/>
        </authorList>
    </citation>
    <scope>NUCLEOTIDE SEQUENCE</scope>
    <source>
        <strain evidence="2">KD-1</strain>
    </source>
</reference>
<feature type="coiled-coil region" evidence="1">
    <location>
        <begin position="141"/>
        <end position="168"/>
    </location>
</feature>
<dbReference type="SUPFAM" id="SSF51735">
    <property type="entry name" value="NAD(P)-binding Rossmann-fold domains"/>
    <property type="match status" value="1"/>
</dbReference>
<name>A0AAT9GPX0_9CREN</name>
<dbReference type="AlphaFoldDB" id="A0AAT9GPX0"/>
<keyword evidence="1" id="KW-0175">Coiled coil</keyword>
<dbReference type="GO" id="GO:0005737">
    <property type="term" value="C:cytoplasm"/>
    <property type="evidence" value="ECO:0007669"/>
    <property type="project" value="TreeGrafter"/>
</dbReference>
<gene>
    <name evidence="2" type="ORF">SJAV_06780</name>
</gene>
<dbReference type="InterPro" id="IPR036291">
    <property type="entry name" value="NAD(P)-bd_dom_sf"/>
</dbReference>
<dbReference type="PANTHER" id="PTHR13812:SF19">
    <property type="entry name" value="KETIMINE REDUCTASE MU-CRYSTALLIN"/>
    <property type="match status" value="1"/>
</dbReference>
<protein>
    <submittedName>
        <fullName evidence="2">Ornithine cyclodeaminase family protein</fullName>
    </submittedName>
</protein>
<dbReference type="Gene3D" id="3.40.50.720">
    <property type="entry name" value="NAD(P)-binding Rossmann-like Domain"/>
    <property type="match status" value="1"/>
</dbReference>